<feature type="compositionally biased region" description="Acidic residues" evidence="2">
    <location>
        <begin position="553"/>
        <end position="565"/>
    </location>
</feature>
<dbReference type="PANTHER" id="PTHR12706">
    <property type="entry name" value="STRAWBERRY NOTCH-RELATED"/>
    <property type="match status" value="1"/>
</dbReference>
<dbReference type="InterPro" id="IPR039187">
    <property type="entry name" value="SNO_AAA"/>
</dbReference>
<dbReference type="Pfam" id="PF25373">
    <property type="entry name" value="SBNO"/>
    <property type="match status" value="1"/>
</dbReference>
<evidence type="ECO:0000256" key="2">
    <source>
        <dbReference type="SAM" id="MobiDB-lite"/>
    </source>
</evidence>
<dbReference type="Pfam" id="PF13871">
    <property type="entry name" value="Helicase_C_4"/>
    <property type="match status" value="1"/>
</dbReference>
<evidence type="ECO:0008006" key="7">
    <source>
        <dbReference type="Google" id="ProtNLM"/>
    </source>
</evidence>
<feature type="compositionally biased region" description="Basic residues" evidence="2">
    <location>
        <begin position="531"/>
        <end position="542"/>
    </location>
</feature>
<comment type="similarity">
    <text evidence="1">Belongs to the SBNO family.</text>
</comment>
<accession>A0A7S4A0M8</accession>
<dbReference type="PANTHER" id="PTHR12706:SF30">
    <property type="entry name" value="PROTEIN STRAWBERRY NOTCH-RELATED"/>
    <property type="match status" value="1"/>
</dbReference>
<evidence type="ECO:0000256" key="1">
    <source>
        <dbReference type="ARBA" id="ARBA00006992"/>
    </source>
</evidence>
<feature type="compositionally biased region" description="Acidic residues" evidence="2">
    <location>
        <begin position="680"/>
        <end position="692"/>
    </location>
</feature>
<feature type="compositionally biased region" description="Acidic residues" evidence="2">
    <location>
        <begin position="48"/>
        <end position="62"/>
    </location>
</feature>
<feature type="domain" description="Strawberry notch helicase C" evidence="3">
    <location>
        <begin position="717"/>
        <end position="1127"/>
    </location>
</feature>
<evidence type="ECO:0000313" key="6">
    <source>
        <dbReference type="EMBL" id="CAE0700078.1"/>
    </source>
</evidence>
<dbReference type="InterPro" id="IPR027417">
    <property type="entry name" value="P-loop_NTPase"/>
</dbReference>
<feature type="compositionally biased region" description="Acidic residues" evidence="2">
    <location>
        <begin position="643"/>
        <end position="661"/>
    </location>
</feature>
<organism evidence="6">
    <name type="scientific">Pelagomonas calceolata</name>
    <dbReference type="NCBI Taxonomy" id="35677"/>
    <lineage>
        <taxon>Eukaryota</taxon>
        <taxon>Sar</taxon>
        <taxon>Stramenopiles</taxon>
        <taxon>Ochrophyta</taxon>
        <taxon>Pelagophyceae</taxon>
        <taxon>Pelagomonadales</taxon>
        <taxon>Pelagomonadaceae</taxon>
        <taxon>Pelagomonas</taxon>
    </lineage>
</organism>
<feature type="region of interest" description="Disordered" evidence="2">
    <location>
        <begin position="954"/>
        <end position="976"/>
    </location>
</feature>
<dbReference type="SUPFAM" id="SSF52540">
    <property type="entry name" value="P-loop containing nucleoside triphosphate hydrolases"/>
    <property type="match status" value="2"/>
</dbReference>
<evidence type="ECO:0000259" key="4">
    <source>
        <dbReference type="Pfam" id="PF13872"/>
    </source>
</evidence>
<evidence type="ECO:0000259" key="5">
    <source>
        <dbReference type="Pfam" id="PF25373"/>
    </source>
</evidence>
<sequence>MADFGRVDFKDPTWYQKWKKEQQEAQQRRAEEKKRQEAEAKKRRELEAELDQEDDDAADDVQFEDYEPLWLKGIGKKHPDPVVENASLSAVKAPKPPDDALADISPDVVKEGKLSNLQLEAVAYANMCFGKNLEDGSRRGFFIGDGAGIGKGRELAGIVAQQWARGVRKHLWISVSNDLKFDAERDLRDLGSGNIPVQLLGKASYSARDLPKQGVVFATYASLLGKKGGKTSKPQTRLDQLLEWASPGFEGGLLFDESHKAKNLFGGNGGKPTKTGQAVLKLQTALPRARVVYCSATGASEPKHLGYMDRLGLWGGSDTPFGDFDDFRRAVESRGVGMMELVAMHLKQRGALVSRALSFKSCTFELVNDVMTPHMERVYDRSVEVWDLLRQCLAEGLELGVVNDPFKKPDAPVRRGTPNGVLWRYFWGAHQRFFKDLCVASKVPAALQVARQSLKDKKCVVIGLQSTGEARTKDAIEEHGEVFDDFVSAPRATLERLIKKVFASPGDDEADARQRELKACASRDDAPLGRTHGRSTRTRKGPAKGTYAQSDTDFSDSDSDSDDDEKAAAKLGVTLGKTLVRHKTASGEMREGVVVRRAFPFFVVQFGSEEAKFTAAQLHGILVFDVDDDSSDNVPRKRPAPSSDEESSDDDFVESDSDNDSEAPQKSKAKKTKYISIDSSGDEDEDAMQDDDDGFDEVRELRRRFLVAASKLGLPGNPLDTLIAELGGSDCVAEMTGRKGRMVRDATSGKVVYEARNSNGVSLEMQNMHEKQAFNGGEKHVAIISEAASAGISLQADRRVANQRRRVHITLELPWSADKAIQQLGRTHRSNQSSAPEYKFLISSVGGEKRFASAVARRLESLGALTQGDRRATVGAKGLGLTAFNFDTKWGKNALATLGNIIQRVTSAPFTLPPLEPADRERFMELQNQSAAVFGGAVDATKVEFSFCDTSEDAEDVANEDQLKPASQEEESADEDVEMGSTTLQTFAHARCQCPLHPFASTDHSEACDKCHCYVCDVPVSQCPKWAEHCHATDTGKDAQKWKYLRDRSRSCTFEEACQMWLERVGFDFVKAAKTGNTARSSVGTFLNRLLGLRLSQQNALFEVFAKLVDHAVRKARREKKFDEAIKEIDGRRVEITDETVVVEATDDKPALVHLCVEVDRGITFDDAVARLAEAKKDATAAAPSTRLGAIRRKDHSAFYISKNPSPITKKRLVMMALQSQSYVPGESSFVLRIFRPKTGVGQMQLTDVLQRYVRTDPENVKEAWGAEYVDPNCSHGAKCKNKKTCEVGKRVQHKHLLCGSLLDSMRKAEGIIARRYASSGHCNVCRVIEKKNDEPTDGGRRALGLEIYGIYIDEVLDGFDPDVEA</sequence>
<feature type="domain" description="Strawberry notch AAA" evidence="4">
    <location>
        <begin position="77"/>
        <end position="381"/>
    </location>
</feature>
<evidence type="ECO:0000259" key="3">
    <source>
        <dbReference type="Pfam" id="PF13871"/>
    </source>
</evidence>
<dbReference type="GO" id="GO:0031490">
    <property type="term" value="F:chromatin DNA binding"/>
    <property type="evidence" value="ECO:0007669"/>
    <property type="project" value="TreeGrafter"/>
</dbReference>
<proteinExistence type="inferred from homology"/>
<dbReference type="Pfam" id="PF13872">
    <property type="entry name" value="AAA_34"/>
    <property type="match status" value="1"/>
</dbReference>
<feature type="compositionally biased region" description="Basic and acidic residues" evidence="2">
    <location>
        <begin position="18"/>
        <end position="47"/>
    </location>
</feature>
<dbReference type="EMBL" id="HBIW01018018">
    <property type="protein sequence ID" value="CAE0700078.1"/>
    <property type="molecule type" value="Transcribed_RNA"/>
</dbReference>
<dbReference type="GO" id="GO:0042393">
    <property type="term" value="F:histone binding"/>
    <property type="evidence" value="ECO:0007669"/>
    <property type="project" value="TreeGrafter"/>
</dbReference>
<dbReference type="GO" id="GO:0006355">
    <property type="term" value="P:regulation of DNA-templated transcription"/>
    <property type="evidence" value="ECO:0007669"/>
    <property type="project" value="InterPro"/>
</dbReference>
<protein>
    <recommendedName>
        <fullName evidence="7">Strawberry notch AAA domain-containing protein</fullName>
    </recommendedName>
</protein>
<dbReference type="InterPro" id="IPR026937">
    <property type="entry name" value="SBNO_Helicase_C_dom"/>
</dbReference>
<reference evidence="6" key="1">
    <citation type="submission" date="2021-01" db="EMBL/GenBank/DDBJ databases">
        <authorList>
            <person name="Corre E."/>
            <person name="Pelletier E."/>
            <person name="Niang G."/>
            <person name="Scheremetjew M."/>
            <person name="Finn R."/>
            <person name="Kale V."/>
            <person name="Holt S."/>
            <person name="Cochrane G."/>
            <person name="Meng A."/>
            <person name="Brown T."/>
            <person name="Cohen L."/>
        </authorList>
    </citation>
    <scope>NUCLEOTIDE SEQUENCE</scope>
    <source>
        <strain evidence="6">CCMP1756</strain>
    </source>
</reference>
<dbReference type="InterPro" id="IPR057332">
    <property type="entry name" value="SBNO_a/b_dom"/>
</dbReference>
<dbReference type="InterPro" id="IPR026741">
    <property type="entry name" value="SNO"/>
</dbReference>
<name>A0A7S4A0M8_9STRA</name>
<dbReference type="Gene3D" id="3.40.50.300">
    <property type="entry name" value="P-loop containing nucleotide triphosphate hydrolases"/>
    <property type="match status" value="1"/>
</dbReference>
<feature type="region of interest" description="Disordered" evidence="2">
    <location>
        <begin position="626"/>
        <end position="692"/>
    </location>
</feature>
<feature type="compositionally biased region" description="Basic and acidic residues" evidence="2">
    <location>
        <begin position="511"/>
        <end position="527"/>
    </location>
</feature>
<feature type="region of interest" description="Disordered" evidence="2">
    <location>
        <begin position="18"/>
        <end position="62"/>
    </location>
</feature>
<gene>
    <name evidence="6" type="ORF">PCAL00307_LOCUS15514</name>
</gene>
<feature type="region of interest" description="Disordered" evidence="2">
    <location>
        <begin position="509"/>
        <end position="565"/>
    </location>
</feature>
<dbReference type="GO" id="GO:0005634">
    <property type="term" value="C:nucleus"/>
    <property type="evidence" value="ECO:0007669"/>
    <property type="project" value="TreeGrafter"/>
</dbReference>
<feature type="domain" description="SBNO alpha/beta" evidence="5">
    <location>
        <begin position="1194"/>
        <end position="1291"/>
    </location>
</feature>